<sequence>MFLDVLEISKFSDQTVFAKNYWNRLESTRKLVQSFLQCLLSCSGGDVFVEVPSMRLLSWVITIMGKNNMSILDSVYDSDIGGRDDALVTQFAWLYGHGKKALSSETRTNNKAMHNFYVALFEKNNKNCALKRERLSTVGWISLIWAIFVELHRMCKEKCE</sequence>
<evidence type="ECO:0000313" key="2">
    <source>
        <dbReference type="Proteomes" id="UP000054632"/>
    </source>
</evidence>
<proteinExistence type="predicted"/>
<name>A0A0V1E7S2_TRIPS</name>
<organism evidence="1 2">
    <name type="scientific">Trichinella pseudospiralis</name>
    <name type="common">Parasitic roundworm</name>
    <dbReference type="NCBI Taxonomy" id="6337"/>
    <lineage>
        <taxon>Eukaryota</taxon>
        <taxon>Metazoa</taxon>
        <taxon>Ecdysozoa</taxon>
        <taxon>Nematoda</taxon>
        <taxon>Enoplea</taxon>
        <taxon>Dorylaimia</taxon>
        <taxon>Trichinellida</taxon>
        <taxon>Trichinellidae</taxon>
        <taxon>Trichinella</taxon>
    </lineage>
</organism>
<dbReference type="EMBL" id="JYDR01000082">
    <property type="protein sequence ID" value="KRY69903.1"/>
    <property type="molecule type" value="Genomic_DNA"/>
</dbReference>
<accession>A0A0V1E7S2</accession>
<comment type="caution">
    <text evidence="1">The sequence shown here is derived from an EMBL/GenBank/DDBJ whole genome shotgun (WGS) entry which is preliminary data.</text>
</comment>
<dbReference type="Proteomes" id="UP000054632">
    <property type="component" value="Unassembled WGS sequence"/>
</dbReference>
<protein>
    <submittedName>
        <fullName evidence="1">Uncharacterized protein</fullName>
    </submittedName>
</protein>
<dbReference type="AlphaFoldDB" id="A0A0V1E7S2"/>
<evidence type="ECO:0000313" key="1">
    <source>
        <dbReference type="EMBL" id="KRY69903.1"/>
    </source>
</evidence>
<reference evidence="1 2" key="1">
    <citation type="submission" date="2015-01" db="EMBL/GenBank/DDBJ databases">
        <title>Evolution of Trichinella species and genotypes.</title>
        <authorList>
            <person name="Korhonen P.K."/>
            <person name="Edoardo P."/>
            <person name="Giuseppe L.R."/>
            <person name="Gasser R.B."/>
        </authorList>
    </citation>
    <scope>NUCLEOTIDE SEQUENCE [LARGE SCALE GENOMIC DNA]</scope>
    <source>
        <strain evidence="1">ISS13</strain>
    </source>
</reference>
<gene>
    <name evidence="1" type="ORF">T4A_10704</name>
</gene>